<dbReference type="GO" id="GO:0000271">
    <property type="term" value="P:polysaccharide biosynthetic process"/>
    <property type="evidence" value="ECO:0007669"/>
    <property type="project" value="InterPro"/>
</dbReference>
<gene>
    <name evidence="2" type="ORF">DI555_10975</name>
</gene>
<comment type="caution">
    <text evidence="2">The sequence shown here is derived from an EMBL/GenBank/DDBJ whole genome shotgun (WGS) entry which is preliminary data.</text>
</comment>
<feature type="compositionally biased region" description="Basic and acidic residues" evidence="1">
    <location>
        <begin position="286"/>
        <end position="297"/>
    </location>
</feature>
<reference evidence="2 3" key="1">
    <citation type="submission" date="2017-08" db="EMBL/GenBank/DDBJ databases">
        <title>Infants hospitalized years apart are colonized by the same room-sourced microbial strains.</title>
        <authorList>
            <person name="Brooks B."/>
            <person name="Olm M.R."/>
            <person name="Firek B.A."/>
            <person name="Baker R."/>
            <person name="Thomas B.C."/>
            <person name="Morowitz M.J."/>
            <person name="Banfield J.F."/>
        </authorList>
    </citation>
    <scope>NUCLEOTIDE SEQUENCE [LARGE SCALE GENOMIC DNA]</scope>
    <source>
        <strain evidence="2">S2_005_002_R2_33</strain>
    </source>
</reference>
<feature type="region of interest" description="Disordered" evidence="1">
    <location>
        <begin position="278"/>
        <end position="297"/>
    </location>
</feature>
<dbReference type="InterPro" id="IPR007833">
    <property type="entry name" value="Capsule_polysaccharide_synth"/>
</dbReference>
<keyword evidence="2" id="KW-0808">Transferase</keyword>
<dbReference type="AlphaFoldDB" id="A0A2W5NW07"/>
<proteinExistence type="predicted"/>
<name>A0A2W5NW07_9SPHN</name>
<dbReference type="Proteomes" id="UP000249082">
    <property type="component" value="Unassembled WGS sequence"/>
</dbReference>
<dbReference type="Pfam" id="PF05159">
    <property type="entry name" value="Capsule_synth"/>
    <property type="match status" value="1"/>
</dbReference>
<sequence length="493" mass="53983">MPEGRRVLVSVSSPAASQAVAQHLRSLDLMEDAATLGRIPGLDRLPRLPAPSDPWHLCAQADRVIADAEDEILLVAALCGCSVEPVGAGRFAALTDPQRLEETVAAELSRWTYSDPFGRGRIAPTQAVDLLADWRRLIDANRPVAAIYGIARWKRITADNLLWDGSMPVRHDRAARDVPQASQALAWITRSDARTLAELETRGVRIGEIEDGMIRSTGLGANCVPPLSIVVDAKAPHFDPTQASDLEIILETATIPETTILRARKLRERLVSGGISKYGQDSQRALPEDGPRRSDSRKLVLVTGQVGDDRSVLCGGGGLDNLELLRRARGHEPDAHIVFKPHPDVEAGHRKGHVPDARALEFADEIDRTSSIAALLDRVDAVHVLTSLAGFEALMRGREVVTHGVPFYAGWGLTRDLGAVPARRTRRRSLDELVAATLLLYPRYLDPVTRLPCDAETLVDRISGGQANVRSALIRWREFQGRMNRAFGWLTGR</sequence>
<dbReference type="GO" id="GO:0015774">
    <property type="term" value="P:polysaccharide transport"/>
    <property type="evidence" value="ECO:0007669"/>
    <property type="project" value="InterPro"/>
</dbReference>
<evidence type="ECO:0000256" key="1">
    <source>
        <dbReference type="SAM" id="MobiDB-lite"/>
    </source>
</evidence>
<accession>A0A2W5NW07</accession>
<evidence type="ECO:0000313" key="2">
    <source>
        <dbReference type="EMBL" id="PZQ54825.1"/>
    </source>
</evidence>
<protein>
    <submittedName>
        <fullName evidence="2">Beta-3-deoxy-D-manno-oct-2-ulosonic acid transferase</fullName>
    </submittedName>
</protein>
<organism evidence="2 3">
    <name type="scientific">Novosphingobium pentaromativorans</name>
    <dbReference type="NCBI Taxonomy" id="205844"/>
    <lineage>
        <taxon>Bacteria</taxon>
        <taxon>Pseudomonadati</taxon>
        <taxon>Pseudomonadota</taxon>
        <taxon>Alphaproteobacteria</taxon>
        <taxon>Sphingomonadales</taxon>
        <taxon>Sphingomonadaceae</taxon>
        <taxon>Novosphingobium</taxon>
    </lineage>
</organism>
<dbReference type="CDD" id="cd16439">
    <property type="entry name" value="beta_Kdo_transferase_KpsC_2"/>
    <property type="match status" value="1"/>
</dbReference>
<dbReference type="GO" id="GO:0016740">
    <property type="term" value="F:transferase activity"/>
    <property type="evidence" value="ECO:0007669"/>
    <property type="project" value="UniProtKB-KW"/>
</dbReference>
<evidence type="ECO:0000313" key="3">
    <source>
        <dbReference type="Proteomes" id="UP000249082"/>
    </source>
</evidence>
<dbReference type="EMBL" id="QFPX01000008">
    <property type="protein sequence ID" value="PZQ54825.1"/>
    <property type="molecule type" value="Genomic_DNA"/>
</dbReference>